<evidence type="ECO:0000313" key="8">
    <source>
        <dbReference type="EMBL" id="GAB63417.1"/>
    </source>
</evidence>
<keyword evidence="5" id="KW-0051">Antiviral defense</keyword>
<evidence type="ECO:0000256" key="2">
    <source>
        <dbReference type="ARBA" id="ARBA00006680"/>
    </source>
</evidence>
<evidence type="ECO:0000256" key="1">
    <source>
        <dbReference type="ARBA" id="ARBA00003088"/>
    </source>
</evidence>
<dbReference type="InterPro" id="IPR010173">
    <property type="entry name" value="CRISPR-assoc_Csm5"/>
</dbReference>
<reference evidence="8 9" key="1">
    <citation type="journal article" date="2012" name="FEBS Lett.">
        <title>Anammox organism KSU-1 expresses a NirK-type copper-containing nitrite reductase instead of a NirS-type with cytochrome cd1.</title>
        <authorList>
            <person name="Hira D."/>
            <person name="Toh H."/>
            <person name="Migita C.T."/>
            <person name="Okubo H."/>
            <person name="Nishiyama T."/>
            <person name="Hattori M."/>
            <person name="Furukawa K."/>
            <person name="Fujii T."/>
        </authorList>
    </citation>
    <scope>NUCLEOTIDE SEQUENCE [LARGE SCALE GENOMIC DNA]</scope>
</reference>
<sequence length="364" mass="41623">MNYPRQETYKIKAEILTPVHIGDGTELEPLEYVIKDRFYKVNMEEWLSTLSDKKTEEFKKLTGKDYAQKTTLVALRTFVRNIIDIGKYTEWTVNVSNEAKKKYEEKFDEPENQLSMSPFIRTGSKPFLPGSSIKGALRTAYLNFLKGKTPVKEKNRADLIEGELFKANIEGRDGRIRFDIDKDPFRAIKIKDVFLPENATFFGEVTNYKKKDGRINPTTIQILSEVTYGSLIGKPVSIELEISLDKKVLCNRECSIDKMHETVNLKSLLEACDNFYKNALNEEKDKFLSGISGGEVISKVYQQILDYAKGGYLFRLGWGSGLMSMTIAQELRTERKYGKSKHLVMGKYPMGFLKLSVSNKVTSK</sequence>
<dbReference type="OrthoDB" id="24360at2"/>
<keyword evidence="9" id="KW-1185">Reference proteome</keyword>
<dbReference type="GO" id="GO:0003723">
    <property type="term" value="F:RNA binding"/>
    <property type="evidence" value="ECO:0007669"/>
    <property type="project" value="UniProtKB-KW"/>
</dbReference>
<dbReference type="PANTHER" id="PTHR38007:SF1">
    <property type="entry name" value="CRISPR SYSTEM CMS PROTEIN CSM5"/>
    <property type="match status" value="1"/>
</dbReference>
<evidence type="ECO:0000256" key="4">
    <source>
        <dbReference type="ARBA" id="ARBA00022884"/>
    </source>
</evidence>
<comment type="similarity">
    <text evidence="2">Belongs to the CRISPR-associated Csm5 family.</text>
</comment>
<evidence type="ECO:0000256" key="3">
    <source>
        <dbReference type="ARBA" id="ARBA00016113"/>
    </source>
</evidence>
<dbReference type="STRING" id="247490.KSU1_D0108"/>
<protein>
    <recommendedName>
        <fullName evidence="3">CRISPR system Cms protein Csm5</fullName>
    </recommendedName>
    <alternativeName>
        <fullName evidence="6">CRISPR type III A-associated protein Csm5</fullName>
    </alternativeName>
</protein>
<proteinExistence type="inferred from homology"/>
<comment type="caution">
    <text evidence="8">The sequence shown here is derived from an EMBL/GenBank/DDBJ whole genome shotgun (WGS) entry which is preliminary data.</text>
</comment>
<evidence type="ECO:0000256" key="6">
    <source>
        <dbReference type="ARBA" id="ARBA00031720"/>
    </source>
</evidence>
<feature type="domain" description="CRISPR type III-associated protein" evidence="7">
    <location>
        <begin position="12"/>
        <end position="281"/>
    </location>
</feature>
<dbReference type="Proteomes" id="UP000002985">
    <property type="component" value="Unassembled WGS sequence"/>
</dbReference>
<dbReference type="AlphaFoldDB" id="I3INX2"/>
<organism evidence="8 9">
    <name type="scientific">Candidatus Jettenia caeni</name>
    <dbReference type="NCBI Taxonomy" id="247490"/>
    <lineage>
        <taxon>Bacteria</taxon>
        <taxon>Pseudomonadati</taxon>
        <taxon>Planctomycetota</taxon>
        <taxon>Candidatus Brocadiia</taxon>
        <taxon>Candidatus Brocadiales</taxon>
        <taxon>Candidatus Brocadiaceae</taxon>
        <taxon>Candidatus Jettenia</taxon>
    </lineage>
</organism>
<dbReference type="Pfam" id="PF03787">
    <property type="entry name" value="RAMPs"/>
    <property type="match status" value="1"/>
</dbReference>
<evidence type="ECO:0000259" key="7">
    <source>
        <dbReference type="Pfam" id="PF03787"/>
    </source>
</evidence>
<gene>
    <name evidence="8" type="ORF">KSU1_D0108</name>
</gene>
<dbReference type="EMBL" id="BAFH01000004">
    <property type="protein sequence ID" value="GAB63417.1"/>
    <property type="molecule type" value="Genomic_DNA"/>
</dbReference>
<evidence type="ECO:0000313" key="9">
    <source>
        <dbReference type="Proteomes" id="UP000002985"/>
    </source>
</evidence>
<dbReference type="NCBIfam" id="TIGR01899">
    <property type="entry name" value="cas_TM1807_csm5"/>
    <property type="match status" value="1"/>
</dbReference>
<evidence type="ECO:0000256" key="5">
    <source>
        <dbReference type="ARBA" id="ARBA00023118"/>
    </source>
</evidence>
<name>I3INX2_9BACT</name>
<dbReference type="PANTHER" id="PTHR38007">
    <property type="entry name" value="CRISPR SYSTEM CMS PROTEIN CSM5"/>
    <property type="match status" value="1"/>
</dbReference>
<comment type="function">
    <text evidence="1">This subunit might be involved in maturation of a crRNA intermediate to its mature form.</text>
</comment>
<dbReference type="InterPro" id="IPR005537">
    <property type="entry name" value="RAMP_III_fam"/>
</dbReference>
<accession>I3INX2</accession>
<dbReference type="eggNOG" id="COG1332">
    <property type="taxonomic scope" value="Bacteria"/>
</dbReference>
<keyword evidence="4" id="KW-0694">RNA-binding</keyword>
<dbReference type="GO" id="GO:0051607">
    <property type="term" value="P:defense response to virus"/>
    <property type="evidence" value="ECO:0007669"/>
    <property type="project" value="UniProtKB-KW"/>
</dbReference>